<evidence type="ECO:0000256" key="9">
    <source>
        <dbReference type="ARBA" id="ARBA00038867"/>
    </source>
</evidence>
<dbReference type="GO" id="GO:0005783">
    <property type="term" value="C:endoplasmic reticulum"/>
    <property type="evidence" value="ECO:0007669"/>
    <property type="project" value="TreeGrafter"/>
</dbReference>
<dbReference type="GO" id="GO:0030258">
    <property type="term" value="P:lipid modification"/>
    <property type="evidence" value="ECO:0007669"/>
    <property type="project" value="TreeGrafter"/>
</dbReference>
<proteinExistence type="inferred from homology"/>
<evidence type="ECO:0000313" key="14">
    <source>
        <dbReference type="Proteomes" id="UP000324629"/>
    </source>
</evidence>
<organism evidence="13 14">
    <name type="scientific">Paragonimus westermani</name>
    <dbReference type="NCBI Taxonomy" id="34504"/>
    <lineage>
        <taxon>Eukaryota</taxon>
        <taxon>Metazoa</taxon>
        <taxon>Spiralia</taxon>
        <taxon>Lophotrochozoa</taxon>
        <taxon>Platyhelminthes</taxon>
        <taxon>Trematoda</taxon>
        <taxon>Digenea</taxon>
        <taxon>Plagiorchiida</taxon>
        <taxon>Troglotremata</taxon>
        <taxon>Troglotrematidae</taxon>
        <taxon>Paragonimus</taxon>
    </lineage>
</organism>
<reference evidence="13 14" key="1">
    <citation type="journal article" date="2019" name="Gigascience">
        <title>Whole-genome sequence of the oriental lung fluke Paragonimus westermani.</title>
        <authorList>
            <person name="Oey H."/>
            <person name="Zakrzewski M."/>
            <person name="Narain K."/>
            <person name="Devi K.R."/>
            <person name="Agatsuma T."/>
            <person name="Nawaratna S."/>
            <person name="Gobert G.N."/>
            <person name="Jones M.K."/>
            <person name="Ragan M.A."/>
            <person name="McManus D.P."/>
            <person name="Krause L."/>
        </authorList>
    </citation>
    <scope>NUCLEOTIDE SEQUENCE [LARGE SCALE GENOMIC DNA]</scope>
    <source>
        <strain evidence="13 14">IND2009</strain>
    </source>
</reference>
<evidence type="ECO:0000256" key="7">
    <source>
        <dbReference type="ARBA" id="ARBA00023315"/>
    </source>
</evidence>
<comment type="subcellular location">
    <subcellularLocation>
        <location evidence="1">Membrane</location>
        <topology evidence="1">Multi-pass membrane protein</topology>
    </subcellularLocation>
</comment>
<dbReference type="GO" id="GO:1990698">
    <property type="term" value="F:palmitoleoyltransferase activity"/>
    <property type="evidence" value="ECO:0007669"/>
    <property type="project" value="UniProtKB-EC"/>
</dbReference>
<name>A0A5J4P1Y6_9TREM</name>
<dbReference type="GO" id="GO:0017147">
    <property type="term" value="F:Wnt-protein binding"/>
    <property type="evidence" value="ECO:0007669"/>
    <property type="project" value="TreeGrafter"/>
</dbReference>
<dbReference type="GO" id="GO:0061355">
    <property type="term" value="P:Wnt protein secretion"/>
    <property type="evidence" value="ECO:0007669"/>
    <property type="project" value="TreeGrafter"/>
</dbReference>
<evidence type="ECO:0000256" key="6">
    <source>
        <dbReference type="ARBA" id="ARBA00023136"/>
    </source>
</evidence>
<evidence type="ECO:0000256" key="12">
    <source>
        <dbReference type="SAM" id="Phobius"/>
    </source>
</evidence>
<dbReference type="PANTHER" id="PTHR13906:SF12">
    <property type="entry name" value="PROTEIN-SERINE O-PALMITOLEOYLTRANSFERASE PORCUPINE"/>
    <property type="match status" value="1"/>
</dbReference>
<dbReference type="PANTHER" id="PTHR13906">
    <property type="entry name" value="PORCUPINE"/>
    <property type="match status" value="1"/>
</dbReference>
<dbReference type="Pfam" id="PF03062">
    <property type="entry name" value="MBOAT"/>
    <property type="match status" value="1"/>
</dbReference>
<comment type="similarity">
    <text evidence="8">Belongs to the membrane-bound acyltransferase family. Porcupine subfamily.</text>
</comment>
<feature type="transmembrane region" description="Helical" evidence="12">
    <location>
        <begin position="257"/>
        <end position="274"/>
    </location>
</feature>
<dbReference type="InterPro" id="IPR049941">
    <property type="entry name" value="LPLAT_7/PORCN-like"/>
</dbReference>
<comment type="caution">
    <text evidence="13">The sequence shown here is derived from an EMBL/GenBank/DDBJ whole genome shotgun (WGS) entry which is preliminary data.</text>
</comment>
<evidence type="ECO:0000256" key="4">
    <source>
        <dbReference type="ARBA" id="ARBA00022692"/>
    </source>
</evidence>
<keyword evidence="14" id="KW-1185">Reference proteome</keyword>
<sequence>MDPTHWHAMRGTIMIVNMKAISFTTETLSIYYESDVTSTPYQKLFENFLYFRMFSWLAYALCPASLMFGPWFGFACYSRHVWPSVRMGVSGRSDYTDVLYLFIGSLIHTSKSFLCALFCLLYSTCLSQVLLPDFALHPWLYAYVTSQSFRFSHYFVSYASEAFVTSYGIRFPVEALKPRNSERRSSSSRLTEYIHVTHMLNIEFPRSLADVVVNWNLPMHSWLKQYVYKPTRPFGHVFSVLATYTTSALLHGLNFQLSAVLFSIGLFAFVEFLLREKLAYNLSACISSRPCAFDCGHVNRNAFWVHCCNLFFGFLAAFHLAYLAAAFDTSEQQFHGYSIHHTLRKWSHLGFLNHFVAFSTFVFYKCIS</sequence>
<feature type="transmembrane region" description="Helical" evidence="12">
    <location>
        <begin position="56"/>
        <end position="77"/>
    </location>
</feature>
<evidence type="ECO:0000256" key="2">
    <source>
        <dbReference type="ARBA" id="ARBA00022679"/>
    </source>
</evidence>
<evidence type="ECO:0000256" key="1">
    <source>
        <dbReference type="ARBA" id="ARBA00004141"/>
    </source>
</evidence>
<keyword evidence="2 13" id="KW-0808">Transferase</keyword>
<dbReference type="AlphaFoldDB" id="A0A5J4P1Y6"/>
<feature type="transmembrane region" description="Helical" evidence="12">
    <location>
        <begin position="98"/>
        <end position="131"/>
    </location>
</feature>
<feature type="transmembrane region" description="Helical" evidence="12">
    <location>
        <begin position="303"/>
        <end position="326"/>
    </location>
</feature>
<comment type="catalytic activity">
    <reaction evidence="11">
        <text>[Wnt protein]-L-serine + (9Z)-hexadecenoyl-CoA = [Wnt protein]-O-(9Z)-hexadecenoyl-L-serine + CoA</text>
        <dbReference type="Rhea" id="RHEA:45336"/>
        <dbReference type="Rhea" id="RHEA-COMP:11170"/>
        <dbReference type="Rhea" id="RHEA-COMP:11171"/>
        <dbReference type="ChEBI" id="CHEBI:29999"/>
        <dbReference type="ChEBI" id="CHEBI:57287"/>
        <dbReference type="ChEBI" id="CHEBI:61540"/>
        <dbReference type="ChEBI" id="CHEBI:85189"/>
        <dbReference type="EC" id="2.3.1.250"/>
    </reaction>
</comment>
<keyword evidence="7" id="KW-0012">Acyltransferase</keyword>
<protein>
    <recommendedName>
        <fullName evidence="10">Protein-serine O-palmitoleoyltransferase porcupine</fullName>
        <ecNumber evidence="9">2.3.1.250</ecNumber>
    </recommendedName>
</protein>
<evidence type="ECO:0000256" key="5">
    <source>
        <dbReference type="ARBA" id="ARBA00022989"/>
    </source>
</evidence>
<keyword evidence="5 12" id="KW-1133">Transmembrane helix</keyword>
<dbReference type="InterPro" id="IPR004299">
    <property type="entry name" value="MBOAT_fam"/>
</dbReference>
<dbReference type="Proteomes" id="UP000324629">
    <property type="component" value="Unassembled WGS sequence"/>
</dbReference>
<keyword evidence="3" id="KW-0879">Wnt signaling pathway</keyword>
<evidence type="ECO:0000256" key="3">
    <source>
        <dbReference type="ARBA" id="ARBA00022687"/>
    </source>
</evidence>
<accession>A0A5J4P1Y6</accession>
<evidence type="ECO:0000313" key="13">
    <source>
        <dbReference type="EMBL" id="KAA3681956.1"/>
    </source>
</evidence>
<keyword evidence="6 12" id="KW-0472">Membrane</keyword>
<gene>
    <name evidence="13" type="ORF">DEA37_0010438</name>
</gene>
<dbReference type="GO" id="GO:0016020">
    <property type="term" value="C:membrane"/>
    <property type="evidence" value="ECO:0007669"/>
    <property type="project" value="UniProtKB-SubCell"/>
</dbReference>
<evidence type="ECO:0000256" key="11">
    <source>
        <dbReference type="ARBA" id="ARBA00047978"/>
    </source>
</evidence>
<evidence type="ECO:0000256" key="10">
    <source>
        <dbReference type="ARBA" id="ARBA00040371"/>
    </source>
</evidence>
<keyword evidence="4 12" id="KW-0812">Transmembrane</keyword>
<evidence type="ECO:0000256" key="8">
    <source>
        <dbReference type="ARBA" id="ARBA00038269"/>
    </source>
</evidence>
<dbReference type="EMBL" id="QNGE01000095">
    <property type="protein sequence ID" value="KAA3681956.1"/>
    <property type="molecule type" value="Genomic_DNA"/>
</dbReference>
<dbReference type="GO" id="GO:0016055">
    <property type="term" value="P:Wnt signaling pathway"/>
    <property type="evidence" value="ECO:0007669"/>
    <property type="project" value="UniProtKB-KW"/>
</dbReference>
<dbReference type="EC" id="2.3.1.250" evidence="9"/>